<dbReference type="Proteomes" id="UP000054270">
    <property type="component" value="Unassembled WGS sequence"/>
</dbReference>
<keyword evidence="2" id="KW-1185">Reference proteome</keyword>
<dbReference type="EMBL" id="KN817521">
    <property type="protein sequence ID" value="KJA28358.1"/>
    <property type="molecule type" value="Genomic_DNA"/>
</dbReference>
<evidence type="ECO:0000313" key="2">
    <source>
        <dbReference type="Proteomes" id="UP000054270"/>
    </source>
</evidence>
<sequence>MGQIISDSDVSRILSPASLPSRTYPLYQDLRYTFEQSLLLHISPSARRTEHPSLATIKYGTPHLIPHHPTCLQGLISIARIVKLHQLIITDMLQMVDKICVSRDIQHWAQVKYVAHTGKFDVARRACVSHRVTVAPRDYSVTARSNTSNFNRTFYLRPSLAKGVCLALYQVPLHGNDNDCRHRHTMIK</sequence>
<organism evidence="1 2">
    <name type="scientific">Hypholoma sublateritium (strain FD-334 SS-4)</name>
    <dbReference type="NCBI Taxonomy" id="945553"/>
    <lineage>
        <taxon>Eukaryota</taxon>
        <taxon>Fungi</taxon>
        <taxon>Dikarya</taxon>
        <taxon>Basidiomycota</taxon>
        <taxon>Agaricomycotina</taxon>
        <taxon>Agaricomycetes</taxon>
        <taxon>Agaricomycetidae</taxon>
        <taxon>Agaricales</taxon>
        <taxon>Agaricineae</taxon>
        <taxon>Strophariaceae</taxon>
        <taxon>Hypholoma</taxon>
    </lineage>
</organism>
<gene>
    <name evidence="1" type="ORF">HYPSUDRAFT_696813</name>
</gene>
<accession>A0A0D2MWG7</accession>
<dbReference type="AlphaFoldDB" id="A0A0D2MWG7"/>
<reference evidence="2" key="1">
    <citation type="submission" date="2014-04" db="EMBL/GenBank/DDBJ databases">
        <title>Evolutionary Origins and Diversification of the Mycorrhizal Mutualists.</title>
        <authorList>
            <consortium name="DOE Joint Genome Institute"/>
            <consortium name="Mycorrhizal Genomics Consortium"/>
            <person name="Kohler A."/>
            <person name="Kuo A."/>
            <person name="Nagy L.G."/>
            <person name="Floudas D."/>
            <person name="Copeland A."/>
            <person name="Barry K.W."/>
            <person name="Cichocki N."/>
            <person name="Veneault-Fourrey C."/>
            <person name="LaButti K."/>
            <person name="Lindquist E.A."/>
            <person name="Lipzen A."/>
            <person name="Lundell T."/>
            <person name="Morin E."/>
            <person name="Murat C."/>
            <person name="Riley R."/>
            <person name="Ohm R."/>
            <person name="Sun H."/>
            <person name="Tunlid A."/>
            <person name="Henrissat B."/>
            <person name="Grigoriev I.V."/>
            <person name="Hibbett D.S."/>
            <person name="Martin F."/>
        </authorList>
    </citation>
    <scope>NUCLEOTIDE SEQUENCE [LARGE SCALE GENOMIC DNA]</scope>
    <source>
        <strain evidence="2">FD-334 SS-4</strain>
    </source>
</reference>
<name>A0A0D2MWG7_HYPSF</name>
<protein>
    <submittedName>
        <fullName evidence="1">Uncharacterized protein</fullName>
    </submittedName>
</protein>
<proteinExistence type="predicted"/>
<evidence type="ECO:0000313" key="1">
    <source>
        <dbReference type="EMBL" id="KJA28358.1"/>
    </source>
</evidence>